<feature type="domain" description="GAF" evidence="5">
    <location>
        <begin position="59"/>
        <end position="206"/>
    </location>
</feature>
<dbReference type="Gene3D" id="3.30.565.10">
    <property type="entry name" value="Histidine kinase-like ATPase, C-terminal domain"/>
    <property type="match status" value="1"/>
</dbReference>
<keyword evidence="3" id="KW-0902">Two-component regulatory system</keyword>
<dbReference type="InterPro" id="IPR011712">
    <property type="entry name" value="Sig_transdc_His_kin_sub3_dim/P"/>
</dbReference>
<dbReference type="InterPro" id="IPR050482">
    <property type="entry name" value="Sensor_HK_TwoCompSys"/>
</dbReference>
<dbReference type="Pfam" id="PF01590">
    <property type="entry name" value="GAF"/>
    <property type="match status" value="1"/>
</dbReference>
<keyword evidence="1" id="KW-0808">Transferase</keyword>
<dbReference type="InterPro" id="IPR029016">
    <property type="entry name" value="GAF-like_dom_sf"/>
</dbReference>
<dbReference type="GO" id="GO:0000155">
    <property type="term" value="F:phosphorelay sensor kinase activity"/>
    <property type="evidence" value="ECO:0007669"/>
    <property type="project" value="InterPro"/>
</dbReference>
<accession>A0A848DRP7</accession>
<feature type="compositionally biased region" description="Pro residues" evidence="4">
    <location>
        <begin position="123"/>
        <end position="135"/>
    </location>
</feature>
<organism evidence="6 7">
    <name type="scientific">Pseudonocardia bannensis</name>
    <dbReference type="NCBI Taxonomy" id="630973"/>
    <lineage>
        <taxon>Bacteria</taxon>
        <taxon>Bacillati</taxon>
        <taxon>Actinomycetota</taxon>
        <taxon>Actinomycetes</taxon>
        <taxon>Pseudonocardiales</taxon>
        <taxon>Pseudonocardiaceae</taxon>
        <taxon>Pseudonocardia</taxon>
    </lineage>
</organism>
<reference evidence="6 7" key="1">
    <citation type="submission" date="2020-04" db="EMBL/GenBank/DDBJ databases">
        <authorList>
            <person name="Klaysubun C."/>
            <person name="Duangmal K."/>
            <person name="Lipun K."/>
        </authorList>
    </citation>
    <scope>NUCLEOTIDE SEQUENCE [LARGE SCALE GENOMIC DNA]</scope>
    <source>
        <strain evidence="6 7">DSM 45300</strain>
    </source>
</reference>
<dbReference type="GO" id="GO:0046983">
    <property type="term" value="F:protein dimerization activity"/>
    <property type="evidence" value="ECO:0007669"/>
    <property type="project" value="InterPro"/>
</dbReference>
<dbReference type="InterPro" id="IPR003018">
    <property type="entry name" value="GAF"/>
</dbReference>
<feature type="domain" description="GAF" evidence="5">
    <location>
        <begin position="227"/>
        <end position="373"/>
    </location>
</feature>
<dbReference type="Gene3D" id="1.20.5.1930">
    <property type="match status" value="1"/>
</dbReference>
<dbReference type="PANTHER" id="PTHR24421">
    <property type="entry name" value="NITRATE/NITRITE SENSOR PROTEIN NARX-RELATED"/>
    <property type="match status" value="1"/>
</dbReference>
<feature type="region of interest" description="Disordered" evidence="4">
    <location>
        <begin position="115"/>
        <end position="144"/>
    </location>
</feature>
<proteinExistence type="predicted"/>
<gene>
    <name evidence="6" type="ORF">HF519_28960</name>
</gene>
<dbReference type="Gene3D" id="3.30.450.40">
    <property type="match status" value="2"/>
</dbReference>
<evidence type="ECO:0000313" key="6">
    <source>
        <dbReference type="EMBL" id="NMH95502.1"/>
    </source>
</evidence>
<dbReference type="InterPro" id="IPR003594">
    <property type="entry name" value="HATPase_dom"/>
</dbReference>
<dbReference type="SUPFAM" id="SSF55874">
    <property type="entry name" value="ATPase domain of HSP90 chaperone/DNA topoisomerase II/histidine kinase"/>
    <property type="match status" value="1"/>
</dbReference>
<name>A0A848DRP7_9PSEU</name>
<dbReference type="SUPFAM" id="SSF55781">
    <property type="entry name" value="GAF domain-like"/>
    <property type="match status" value="2"/>
</dbReference>
<comment type="caution">
    <text evidence="6">The sequence shown here is derived from an EMBL/GenBank/DDBJ whole genome shotgun (WGS) entry which is preliminary data.</text>
</comment>
<dbReference type="Pfam" id="PF02518">
    <property type="entry name" value="HATPase_c"/>
    <property type="match status" value="1"/>
</dbReference>
<dbReference type="InterPro" id="IPR036890">
    <property type="entry name" value="HATPase_C_sf"/>
</dbReference>
<dbReference type="GO" id="GO:0016020">
    <property type="term" value="C:membrane"/>
    <property type="evidence" value="ECO:0007669"/>
    <property type="project" value="InterPro"/>
</dbReference>
<evidence type="ECO:0000259" key="5">
    <source>
        <dbReference type="SMART" id="SM00065"/>
    </source>
</evidence>
<evidence type="ECO:0000256" key="2">
    <source>
        <dbReference type="ARBA" id="ARBA00022777"/>
    </source>
</evidence>
<dbReference type="Pfam" id="PF13185">
    <property type="entry name" value="GAF_2"/>
    <property type="match status" value="1"/>
</dbReference>
<dbReference type="SMART" id="SM00065">
    <property type="entry name" value="GAF"/>
    <property type="match status" value="2"/>
</dbReference>
<protein>
    <submittedName>
        <fullName evidence="6">GAF domain-containing sensor histidine kinase</fullName>
    </submittedName>
</protein>
<dbReference type="EMBL" id="JAAXKZ010000199">
    <property type="protein sequence ID" value="NMH95502.1"/>
    <property type="molecule type" value="Genomic_DNA"/>
</dbReference>
<evidence type="ECO:0000256" key="4">
    <source>
        <dbReference type="SAM" id="MobiDB-lite"/>
    </source>
</evidence>
<dbReference type="Proteomes" id="UP000586918">
    <property type="component" value="Unassembled WGS sequence"/>
</dbReference>
<sequence length="573" mass="60993">MDDQLTNAVPVHPASTVLTGLRLDELLREVQDRLNEILQTRDRMQGLLDAVLVVGSGLELDTTLQRIVQSAVDLVDARYGVLGVLAPDGGISRSIHVGLHEEIRALTGPLPEGTGLLGQLVVDPPPPRPPEPGSPPASVELPADRSPMRSFLGVPVRVGDSVFGNLYLTEKADGGEFTADDEVVLEALAAAAGIAVHNADLFEQGLLRQQWLEAAGEIRSELLSGASDADALRLIAQRALELAGADRTVIVLGPDPVDGQFTVGAECGPEEPGVLGRRLAPDVPLLSEVLESRNPVLAIATGDLLDGLEVSLPQYGPTVAVPLQPSEKVTGVLIALRREGAEPFQPGGIPLLASFADQAALALELGEKNRAQRQLGVLADRDRIARDLHDHVIQRLFATGLRLQSTLRRARTPDVRQRIQQSVDELDLTVREIRTAIFDLHTTIGRVESGLRRRLLDTVADANVGSGLSSSVRISGPVDTVVPPDLGTHVVAVVRETVSNVVRHARARSLVVSIEAGKELTVEVSDDGVGLDPAAVRSGLRNLEERVLECGGVFTARTEPAGGTTVRWTVPLP</sequence>
<keyword evidence="7" id="KW-1185">Reference proteome</keyword>
<dbReference type="CDD" id="cd16917">
    <property type="entry name" value="HATPase_UhpB-NarQ-NarX-like"/>
    <property type="match status" value="1"/>
</dbReference>
<evidence type="ECO:0000256" key="3">
    <source>
        <dbReference type="ARBA" id="ARBA00023012"/>
    </source>
</evidence>
<evidence type="ECO:0000256" key="1">
    <source>
        <dbReference type="ARBA" id="ARBA00022679"/>
    </source>
</evidence>
<keyword evidence="2 6" id="KW-0418">Kinase</keyword>
<dbReference type="AlphaFoldDB" id="A0A848DRP7"/>
<evidence type="ECO:0000313" key="7">
    <source>
        <dbReference type="Proteomes" id="UP000586918"/>
    </source>
</evidence>
<dbReference type="Pfam" id="PF07730">
    <property type="entry name" value="HisKA_3"/>
    <property type="match status" value="1"/>
</dbReference>
<dbReference type="PANTHER" id="PTHR24421:SF56">
    <property type="entry name" value="OXYGEN SENSOR HISTIDINE KINASE RESPONSE REGULATOR DOST"/>
    <property type="match status" value="1"/>
</dbReference>